<dbReference type="AlphaFoldDB" id="A0AAW9IHC1"/>
<keyword evidence="6 9" id="KW-0812">Transmembrane</keyword>
<dbReference type="InterPro" id="IPR035906">
    <property type="entry name" value="MetI-like_sf"/>
</dbReference>
<protein>
    <submittedName>
        <fullName evidence="11">ABC transporter permease subunit</fullName>
    </submittedName>
</protein>
<evidence type="ECO:0000259" key="10">
    <source>
        <dbReference type="PROSITE" id="PS50928"/>
    </source>
</evidence>
<dbReference type="GO" id="GO:0015423">
    <property type="term" value="F:ABC-type maltose transporter activity"/>
    <property type="evidence" value="ECO:0007669"/>
    <property type="project" value="TreeGrafter"/>
</dbReference>
<organism evidence="11 12">
    <name type="scientific">Clostridium perfringens</name>
    <dbReference type="NCBI Taxonomy" id="1502"/>
    <lineage>
        <taxon>Bacteria</taxon>
        <taxon>Bacillati</taxon>
        <taxon>Bacillota</taxon>
        <taxon>Clostridia</taxon>
        <taxon>Eubacteriales</taxon>
        <taxon>Clostridiaceae</taxon>
        <taxon>Clostridium</taxon>
    </lineage>
</organism>
<reference evidence="11" key="1">
    <citation type="submission" date="2019-11" db="EMBL/GenBank/DDBJ databases">
        <title>Characterization of Clostridium perfringens isolates from swine manure treated agricultural soils.</title>
        <authorList>
            <person name="Wushke S.T."/>
        </authorList>
    </citation>
    <scope>NUCLEOTIDE SEQUENCE</scope>
    <source>
        <strain evidence="11">X26</strain>
    </source>
</reference>
<dbReference type="Gene3D" id="1.10.3720.10">
    <property type="entry name" value="MetI-like"/>
    <property type="match status" value="1"/>
</dbReference>
<keyword evidence="5" id="KW-0762">Sugar transport</keyword>
<feature type="domain" description="ABC transmembrane type-1" evidence="10">
    <location>
        <begin position="1"/>
        <end position="191"/>
    </location>
</feature>
<evidence type="ECO:0000256" key="9">
    <source>
        <dbReference type="RuleBase" id="RU363032"/>
    </source>
</evidence>
<feature type="transmembrane region" description="Helical" evidence="9">
    <location>
        <begin position="37"/>
        <end position="62"/>
    </location>
</feature>
<keyword evidence="8 9" id="KW-0472">Membrane</keyword>
<sequence length="206" mass="22566">VNTTFVALLVSTAQILMTLPAAYAFSRFKFRGKKKGLMGLLIVQMFPASMTVPAILAVAYKFQYGMDNLWFLSLILCTGSAYNIWLMKGFMDGLPKELDEAAKVDGATTWQVFTNIILPLSKPMAVVIFFFSFIGLFGEFVFSSALIKEKSMRLVVVGLKGLMGDKVTNWPQYAAASVMVSIPLAIVFMSIQKFIASGLVAGAVKE</sequence>
<evidence type="ECO:0000256" key="2">
    <source>
        <dbReference type="ARBA" id="ARBA00009047"/>
    </source>
</evidence>
<dbReference type="CDD" id="cd06261">
    <property type="entry name" value="TM_PBP2"/>
    <property type="match status" value="1"/>
</dbReference>
<dbReference type="PANTHER" id="PTHR32243">
    <property type="entry name" value="MALTOSE TRANSPORT SYSTEM PERMEASE-RELATED"/>
    <property type="match status" value="1"/>
</dbReference>
<evidence type="ECO:0000256" key="6">
    <source>
        <dbReference type="ARBA" id="ARBA00022692"/>
    </source>
</evidence>
<dbReference type="GO" id="GO:0042956">
    <property type="term" value="P:maltodextrin transmembrane transport"/>
    <property type="evidence" value="ECO:0007669"/>
    <property type="project" value="TreeGrafter"/>
</dbReference>
<keyword evidence="4" id="KW-1003">Cell membrane</keyword>
<evidence type="ECO:0000256" key="3">
    <source>
        <dbReference type="ARBA" id="ARBA00022448"/>
    </source>
</evidence>
<dbReference type="RefSeq" id="WP_322458748.1">
    <property type="nucleotide sequence ID" value="NZ_WNVC01000357.1"/>
</dbReference>
<dbReference type="InterPro" id="IPR000515">
    <property type="entry name" value="MetI-like"/>
</dbReference>
<evidence type="ECO:0000256" key="7">
    <source>
        <dbReference type="ARBA" id="ARBA00022989"/>
    </source>
</evidence>
<keyword evidence="7 9" id="KW-1133">Transmembrane helix</keyword>
<feature type="transmembrane region" description="Helical" evidence="9">
    <location>
        <begin position="170"/>
        <end position="191"/>
    </location>
</feature>
<comment type="subcellular location">
    <subcellularLocation>
        <location evidence="1 9">Cell membrane</location>
        <topology evidence="1 9">Multi-pass membrane protein</topology>
    </subcellularLocation>
</comment>
<feature type="transmembrane region" description="Helical" evidence="9">
    <location>
        <begin position="6"/>
        <end position="25"/>
    </location>
</feature>
<evidence type="ECO:0000256" key="4">
    <source>
        <dbReference type="ARBA" id="ARBA00022475"/>
    </source>
</evidence>
<dbReference type="PROSITE" id="PS50928">
    <property type="entry name" value="ABC_TM1"/>
    <property type="match status" value="1"/>
</dbReference>
<dbReference type="SUPFAM" id="SSF161098">
    <property type="entry name" value="MetI-like"/>
    <property type="match status" value="1"/>
</dbReference>
<feature type="transmembrane region" description="Helical" evidence="9">
    <location>
        <begin position="68"/>
        <end position="86"/>
    </location>
</feature>
<gene>
    <name evidence="11" type="ORF">GNF79_15665</name>
</gene>
<dbReference type="GO" id="GO:0005886">
    <property type="term" value="C:plasma membrane"/>
    <property type="evidence" value="ECO:0007669"/>
    <property type="project" value="UniProtKB-SubCell"/>
</dbReference>
<dbReference type="Pfam" id="PF00528">
    <property type="entry name" value="BPD_transp_1"/>
    <property type="match status" value="1"/>
</dbReference>
<dbReference type="PANTHER" id="PTHR32243:SF50">
    <property type="entry name" value="MALTOSE_MALTODEXTRIN TRANSPORT SYSTEM PERMEASE PROTEIN MALG"/>
    <property type="match status" value="1"/>
</dbReference>
<evidence type="ECO:0000256" key="1">
    <source>
        <dbReference type="ARBA" id="ARBA00004651"/>
    </source>
</evidence>
<feature type="transmembrane region" description="Helical" evidence="9">
    <location>
        <begin position="125"/>
        <end position="147"/>
    </location>
</feature>
<comment type="caution">
    <text evidence="11">The sequence shown here is derived from an EMBL/GenBank/DDBJ whole genome shotgun (WGS) entry which is preliminary data.</text>
</comment>
<evidence type="ECO:0000256" key="5">
    <source>
        <dbReference type="ARBA" id="ARBA00022597"/>
    </source>
</evidence>
<evidence type="ECO:0000256" key="8">
    <source>
        <dbReference type="ARBA" id="ARBA00023136"/>
    </source>
</evidence>
<keyword evidence="3 9" id="KW-0813">Transport</keyword>
<evidence type="ECO:0000313" key="12">
    <source>
        <dbReference type="Proteomes" id="UP001291306"/>
    </source>
</evidence>
<feature type="non-terminal residue" evidence="11">
    <location>
        <position position="1"/>
    </location>
</feature>
<proteinExistence type="inferred from homology"/>
<evidence type="ECO:0000313" key="11">
    <source>
        <dbReference type="EMBL" id="MDZ5000479.1"/>
    </source>
</evidence>
<name>A0AAW9IHC1_CLOPF</name>
<dbReference type="InterPro" id="IPR050901">
    <property type="entry name" value="BP-dep_ABC_trans_perm"/>
</dbReference>
<dbReference type="EMBL" id="WNVC01000357">
    <property type="protein sequence ID" value="MDZ5000479.1"/>
    <property type="molecule type" value="Genomic_DNA"/>
</dbReference>
<comment type="similarity">
    <text evidence="2">Belongs to the binding-protein-dependent transport system permease family. MalFG subfamily.</text>
</comment>
<dbReference type="Proteomes" id="UP001291306">
    <property type="component" value="Unassembled WGS sequence"/>
</dbReference>
<accession>A0AAW9IHC1</accession>